<proteinExistence type="predicted"/>
<evidence type="ECO:0000256" key="1">
    <source>
        <dbReference type="PROSITE-ProRule" id="PRU00047"/>
    </source>
</evidence>
<dbReference type="InterPro" id="IPR001878">
    <property type="entry name" value="Znf_CCHC"/>
</dbReference>
<feature type="non-terminal residue" evidence="4">
    <location>
        <position position="440"/>
    </location>
</feature>
<evidence type="ECO:0000313" key="4">
    <source>
        <dbReference type="EMBL" id="CAK9001438.1"/>
    </source>
</evidence>
<feature type="region of interest" description="Disordered" evidence="2">
    <location>
        <begin position="199"/>
        <end position="226"/>
    </location>
</feature>
<feature type="domain" description="CCHC-type" evidence="3">
    <location>
        <begin position="302"/>
        <end position="318"/>
    </location>
</feature>
<organism evidence="4 5">
    <name type="scientific">Durusdinium trenchii</name>
    <dbReference type="NCBI Taxonomy" id="1381693"/>
    <lineage>
        <taxon>Eukaryota</taxon>
        <taxon>Sar</taxon>
        <taxon>Alveolata</taxon>
        <taxon>Dinophyceae</taxon>
        <taxon>Suessiales</taxon>
        <taxon>Symbiodiniaceae</taxon>
        <taxon>Durusdinium</taxon>
    </lineage>
</organism>
<evidence type="ECO:0000313" key="5">
    <source>
        <dbReference type="Proteomes" id="UP001642464"/>
    </source>
</evidence>
<comment type="caution">
    <text evidence="4">The sequence shown here is derived from an EMBL/GenBank/DDBJ whole genome shotgun (WGS) entry which is preliminary data.</text>
</comment>
<reference evidence="4 5" key="1">
    <citation type="submission" date="2024-02" db="EMBL/GenBank/DDBJ databases">
        <authorList>
            <person name="Chen Y."/>
            <person name="Shah S."/>
            <person name="Dougan E. K."/>
            <person name="Thang M."/>
            <person name="Chan C."/>
        </authorList>
    </citation>
    <scope>NUCLEOTIDE SEQUENCE [LARGE SCALE GENOMIC DNA]</scope>
</reference>
<dbReference type="SUPFAM" id="SSF57756">
    <property type="entry name" value="Retrovirus zinc finger-like domains"/>
    <property type="match status" value="1"/>
</dbReference>
<keyword evidence="1" id="KW-0863">Zinc-finger</keyword>
<dbReference type="InterPro" id="IPR036875">
    <property type="entry name" value="Znf_CCHC_sf"/>
</dbReference>
<dbReference type="EMBL" id="CAXAMM010003845">
    <property type="protein sequence ID" value="CAK9001438.1"/>
    <property type="molecule type" value="Genomic_DNA"/>
</dbReference>
<dbReference type="Proteomes" id="UP001642464">
    <property type="component" value="Unassembled WGS sequence"/>
</dbReference>
<evidence type="ECO:0000259" key="3">
    <source>
        <dbReference type="PROSITE" id="PS50158"/>
    </source>
</evidence>
<keyword evidence="1" id="KW-0862">Zinc</keyword>
<protein>
    <submittedName>
        <fullName evidence="4">CCHC-type domain-containing protein</fullName>
    </submittedName>
</protein>
<evidence type="ECO:0000256" key="2">
    <source>
        <dbReference type="SAM" id="MobiDB-lite"/>
    </source>
</evidence>
<feature type="compositionally biased region" description="Acidic residues" evidence="2">
    <location>
        <begin position="210"/>
        <end position="226"/>
    </location>
</feature>
<feature type="region of interest" description="Disordered" evidence="2">
    <location>
        <begin position="1"/>
        <end position="21"/>
    </location>
</feature>
<accession>A0ABP0IGF7</accession>
<sequence>SSMASNSGTGKEDPKINPKLPTWDGTWGSWADYKLQVELEIDSTSTDDLERLGPKLVRNLTGKAWEAITDIDRKKLKHKEGVSYLLTYLAEKRGRQKVDLLDYETRHDAYIREINKALREIGSSTTVPTEIFGWFMLHQFLKLEPSDVATIKSVAATYKLEDIYTAMRRLWGGEALPLRDAERKKAKMTKTFMVDDPDDRMTTAWFNDPNAEDADQDENEPNDEEEDVQLLYEAALDALEQEPTNPTVLANFQEAKKMRYTEARKALTRARTSRGFYPQSGTRRNESGRPGSSSSGGTFTGRCMRCGKVGHKARDCRQQSDRPQGRSQDSRGAVGFVGFCAAVREESEDQCPLLLEEDLDHVLWEPSGEASVLVVQTVPEEQDTMSPFIGAAFQDTAMLKAVVDCGASESIVGDCMLQDYCEELERLGFDTEQEVMVDRD</sequence>
<feature type="region of interest" description="Disordered" evidence="2">
    <location>
        <begin position="267"/>
        <end position="300"/>
    </location>
</feature>
<dbReference type="PROSITE" id="PS50158">
    <property type="entry name" value="ZF_CCHC"/>
    <property type="match status" value="1"/>
</dbReference>
<keyword evidence="5" id="KW-1185">Reference proteome</keyword>
<dbReference type="SMART" id="SM00343">
    <property type="entry name" value="ZnF_C2HC"/>
    <property type="match status" value="1"/>
</dbReference>
<gene>
    <name evidence="4" type="ORF">SCF082_LOCUS6925</name>
</gene>
<dbReference type="Gene3D" id="4.10.60.10">
    <property type="entry name" value="Zinc finger, CCHC-type"/>
    <property type="match status" value="1"/>
</dbReference>
<name>A0ABP0IGF7_9DINO</name>
<feature type="non-terminal residue" evidence="4">
    <location>
        <position position="1"/>
    </location>
</feature>
<feature type="compositionally biased region" description="Low complexity" evidence="2">
    <location>
        <begin position="288"/>
        <end position="300"/>
    </location>
</feature>
<keyword evidence="1" id="KW-0479">Metal-binding</keyword>